<dbReference type="GO" id="GO:0008800">
    <property type="term" value="F:beta-lactamase activity"/>
    <property type="evidence" value="ECO:0007669"/>
    <property type="project" value="UniProtKB-EC"/>
</dbReference>
<dbReference type="EMBL" id="JAZHFV010000002">
    <property type="protein sequence ID" value="MEX4006970.1"/>
    <property type="molecule type" value="Genomic_DNA"/>
</dbReference>
<evidence type="ECO:0000313" key="10">
    <source>
        <dbReference type="EMBL" id="MEX4006970.1"/>
    </source>
</evidence>
<dbReference type="PROSITE" id="PS00337">
    <property type="entry name" value="BETA_LACTAMASE_D"/>
    <property type="match status" value="1"/>
</dbReference>
<proteinExistence type="inferred from homology"/>
<feature type="domain" description="Penicillin-binding protein transpeptidase" evidence="9">
    <location>
        <begin position="26"/>
        <end position="254"/>
    </location>
</feature>
<sequence>MKLVFSCATTLLALIAAAPAEARNICTIVADAASGAVLHEEGDCRTRVTPASTFKVALALMGYDAGFLNDSHDPVLPFKDGYPAWGGENWTQPTDPTRWMKYSVVWYSQQIAKSLGAERMTDYGVKLGYGNADFTGDPGRNNGLERSWIGSSLKISPREQIVFLHNFLNRKLPVSEAAIERTIEVVESTSTEGGWTVSGKTGSAYPRNADGSLNRARGWGWFVGWATRDDTAVVFARLDQDEQRQKRSGGLRAREAFLEAWPELAEKSVR</sequence>
<dbReference type="Proteomes" id="UP001559025">
    <property type="component" value="Unassembled WGS sequence"/>
</dbReference>
<accession>A0ABV3WQN8</accession>
<keyword evidence="5 7" id="KW-0378">Hydrolase</keyword>
<evidence type="ECO:0000256" key="2">
    <source>
        <dbReference type="ARBA" id="ARBA00007898"/>
    </source>
</evidence>
<protein>
    <recommendedName>
        <fullName evidence="3 7">Beta-lactamase</fullName>
        <ecNumber evidence="3 7">3.5.2.6</ecNumber>
    </recommendedName>
</protein>
<dbReference type="Gene3D" id="3.40.710.10">
    <property type="entry name" value="DD-peptidase/beta-lactamase superfamily"/>
    <property type="match status" value="1"/>
</dbReference>
<comment type="catalytic activity">
    <reaction evidence="1 7">
        <text>a beta-lactam + H2O = a substituted beta-amino acid</text>
        <dbReference type="Rhea" id="RHEA:20401"/>
        <dbReference type="ChEBI" id="CHEBI:15377"/>
        <dbReference type="ChEBI" id="CHEBI:35627"/>
        <dbReference type="ChEBI" id="CHEBI:140347"/>
        <dbReference type="EC" id="3.5.2.6"/>
    </reaction>
</comment>
<comment type="similarity">
    <text evidence="2 7">Belongs to the class-D beta-lactamase family.</text>
</comment>
<dbReference type="InterPro" id="IPR050515">
    <property type="entry name" value="Beta-lactam/transpept"/>
</dbReference>
<comment type="caution">
    <text evidence="10">The sequence shown here is derived from an EMBL/GenBank/DDBJ whole genome shotgun (WGS) entry which is preliminary data.</text>
</comment>
<evidence type="ECO:0000313" key="11">
    <source>
        <dbReference type="Proteomes" id="UP001559025"/>
    </source>
</evidence>
<evidence type="ECO:0000256" key="4">
    <source>
        <dbReference type="ARBA" id="ARBA00022729"/>
    </source>
</evidence>
<feature type="chain" id="PRO_5045375521" description="Beta-lactamase" evidence="8">
    <location>
        <begin position="23"/>
        <end position="270"/>
    </location>
</feature>
<evidence type="ECO:0000256" key="1">
    <source>
        <dbReference type="ARBA" id="ARBA00001526"/>
    </source>
</evidence>
<evidence type="ECO:0000256" key="5">
    <source>
        <dbReference type="ARBA" id="ARBA00022801"/>
    </source>
</evidence>
<evidence type="ECO:0000256" key="8">
    <source>
        <dbReference type="SAM" id="SignalP"/>
    </source>
</evidence>
<evidence type="ECO:0000256" key="6">
    <source>
        <dbReference type="ARBA" id="ARBA00023251"/>
    </source>
</evidence>
<dbReference type="PANTHER" id="PTHR30627:SF6">
    <property type="entry name" value="BETA-LACTAMASE YBXI-RELATED"/>
    <property type="match status" value="1"/>
</dbReference>
<dbReference type="InterPro" id="IPR002137">
    <property type="entry name" value="Beta-lactam_class-D_AS"/>
</dbReference>
<dbReference type="EC" id="3.5.2.6" evidence="3 7"/>
<feature type="signal peptide" evidence="8">
    <location>
        <begin position="1"/>
        <end position="22"/>
    </location>
</feature>
<evidence type="ECO:0000259" key="9">
    <source>
        <dbReference type="Pfam" id="PF00905"/>
    </source>
</evidence>
<dbReference type="Pfam" id="PF00905">
    <property type="entry name" value="Transpeptidase"/>
    <property type="match status" value="1"/>
</dbReference>
<reference evidence="10 11" key="1">
    <citation type="submission" date="2024-01" db="EMBL/GenBank/DDBJ databases">
        <title>New evidence supports the origin of RcGTA from prophage.</title>
        <authorList>
            <person name="Xu Y."/>
            <person name="Liu B."/>
            <person name="Chen F."/>
        </authorList>
    </citation>
    <scope>NUCLEOTIDE SEQUENCE [LARGE SCALE GENOMIC DNA]</scope>
    <source>
        <strain evidence="10 11">CBW1107-2</strain>
    </source>
</reference>
<dbReference type="SUPFAM" id="SSF56601">
    <property type="entry name" value="beta-lactamase/transpeptidase-like"/>
    <property type="match status" value="1"/>
</dbReference>
<name>A0ABV3WQN8_9HYPH</name>
<evidence type="ECO:0000256" key="3">
    <source>
        <dbReference type="ARBA" id="ARBA00012865"/>
    </source>
</evidence>
<dbReference type="RefSeq" id="WP_368802219.1">
    <property type="nucleotide sequence ID" value="NZ_JAZHFV010000002.1"/>
</dbReference>
<keyword evidence="4 8" id="KW-0732">Signal</keyword>
<dbReference type="PANTHER" id="PTHR30627">
    <property type="entry name" value="PEPTIDOGLYCAN D,D-TRANSPEPTIDASE"/>
    <property type="match status" value="1"/>
</dbReference>
<keyword evidence="6 7" id="KW-0046">Antibiotic resistance</keyword>
<gene>
    <name evidence="10" type="primary">blaOXA</name>
    <name evidence="10" type="ORF">V1479_06615</name>
</gene>
<dbReference type="InterPro" id="IPR001460">
    <property type="entry name" value="PCN-bd_Tpept"/>
</dbReference>
<keyword evidence="11" id="KW-1185">Reference proteome</keyword>
<evidence type="ECO:0000256" key="7">
    <source>
        <dbReference type="RuleBase" id="RU361140"/>
    </source>
</evidence>
<organism evidence="10 11">
    <name type="scientific">Neoaquamicrobium sediminum</name>
    <dbReference type="NCBI Taxonomy" id="1849104"/>
    <lineage>
        <taxon>Bacteria</taxon>
        <taxon>Pseudomonadati</taxon>
        <taxon>Pseudomonadota</taxon>
        <taxon>Alphaproteobacteria</taxon>
        <taxon>Hyphomicrobiales</taxon>
        <taxon>Phyllobacteriaceae</taxon>
        <taxon>Neoaquamicrobium</taxon>
    </lineage>
</organism>
<dbReference type="NCBIfam" id="NF000270">
    <property type="entry name" value="bla_class_D_alt"/>
    <property type="match status" value="1"/>
</dbReference>
<dbReference type="InterPro" id="IPR012338">
    <property type="entry name" value="Beta-lactam/transpept-like"/>
</dbReference>